<evidence type="ECO:0000313" key="7">
    <source>
        <dbReference type="Proteomes" id="UP000770015"/>
    </source>
</evidence>
<keyword evidence="7" id="KW-1185">Reference proteome</keyword>
<feature type="domain" description="MYND-type" evidence="5">
    <location>
        <begin position="94"/>
        <end position="130"/>
    </location>
</feature>
<evidence type="ECO:0000313" key="6">
    <source>
        <dbReference type="EMBL" id="KAH6664769.1"/>
    </source>
</evidence>
<proteinExistence type="predicted"/>
<evidence type="ECO:0000259" key="5">
    <source>
        <dbReference type="PROSITE" id="PS50865"/>
    </source>
</evidence>
<reference evidence="6" key="1">
    <citation type="journal article" date="2021" name="Nat. Commun.">
        <title>Genetic determinants of endophytism in the Arabidopsis root mycobiome.</title>
        <authorList>
            <person name="Mesny F."/>
            <person name="Miyauchi S."/>
            <person name="Thiergart T."/>
            <person name="Pickel B."/>
            <person name="Atanasova L."/>
            <person name="Karlsson M."/>
            <person name="Huettel B."/>
            <person name="Barry K.W."/>
            <person name="Haridas S."/>
            <person name="Chen C."/>
            <person name="Bauer D."/>
            <person name="Andreopoulos W."/>
            <person name="Pangilinan J."/>
            <person name="LaButti K."/>
            <person name="Riley R."/>
            <person name="Lipzen A."/>
            <person name="Clum A."/>
            <person name="Drula E."/>
            <person name="Henrissat B."/>
            <person name="Kohler A."/>
            <person name="Grigoriev I.V."/>
            <person name="Martin F.M."/>
            <person name="Hacquard S."/>
        </authorList>
    </citation>
    <scope>NUCLEOTIDE SEQUENCE</scope>
    <source>
        <strain evidence="6">MPI-SDFR-AT-0117</strain>
    </source>
</reference>
<evidence type="ECO:0000256" key="4">
    <source>
        <dbReference type="PROSITE-ProRule" id="PRU00134"/>
    </source>
</evidence>
<gene>
    <name evidence="6" type="ORF">F5X68DRAFT_250276</name>
</gene>
<protein>
    <recommendedName>
        <fullName evidence="5">MYND-type domain-containing protein</fullName>
    </recommendedName>
</protein>
<dbReference type="InterPro" id="IPR002893">
    <property type="entry name" value="Znf_MYND"/>
</dbReference>
<dbReference type="OrthoDB" id="437457at2759"/>
<sequence>MDHHVRLPPNSDLVSDGIARVFIGKMPDHRGTQGIVIFDCNDPVMKSQPTKKSKKNKASPECKHNPPTSCFQGIGCRPAAKASFKQDDKVKTLCIMCPAKGTLRCTDCREARYCSQACLDLDKAVHIPLCDSFRNGFKDSNRPTKHHVRILVFHQDKSAPEFFWAKPRTTVQGKSLEIDDADLARNMTKNHLIHDTKSVNYGLGLSPIGHGINLYLIPTEVEQSPWNNNPIRTCKTQDLNKSIASLGPPGHTKPVYAHALAFAFESRNGTDLVKVQDMTFRDARHTIDSILQSSYNPVIVESEHFAKSRAVRLCPAIKSNKTNDPTLISLGVTPDQETEEVKVALPPAARAQYRPSFFPFSVGLRYWAKIPTPDEMSASDFESASFACWPARHSASYVEAIAHSDEEVAQGKGPFKYVRHFVLANTTTVVHGSGAAIPVEHFKAFSAWDDLWEKHINLGDSMPVWPAWTAEVLGEDRVEEMVALGQTRESFSLFWDAWKIKAGVPEMESPWDFEDRHKDETVFMRECGNWTWIKEGKTHADPKALMGDLKRLSLLRAVDKCAVDGERAIEVADHNGGRPVVVEGPSAEKDILIDLMTPGVMARVRVVFDRGNM</sequence>
<name>A0A9P8UZE1_9PEZI</name>
<evidence type="ECO:0000256" key="1">
    <source>
        <dbReference type="ARBA" id="ARBA00022723"/>
    </source>
</evidence>
<evidence type="ECO:0000256" key="3">
    <source>
        <dbReference type="ARBA" id="ARBA00022833"/>
    </source>
</evidence>
<keyword evidence="1" id="KW-0479">Metal-binding</keyword>
<dbReference type="AlphaFoldDB" id="A0A9P8UZE1"/>
<dbReference type="GO" id="GO:0008270">
    <property type="term" value="F:zinc ion binding"/>
    <property type="evidence" value="ECO:0007669"/>
    <property type="project" value="UniProtKB-KW"/>
</dbReference>
<accession>A0A9P8UZE1</accession>
<dbReference type="PROSITE" id="PS01360">
    <property type="entry name" value="ZF_MYND_1"/>
    <property type="match status" value="1"/>
</dbReference>
<keyword evidence="2 4" id="KW-0863">Zinc-finger</keyword>
<comment type="caution">
    <text evidence="6">The sequence shown here is derived from an EMBL/GenBank/DDBJ whole genome shotgun (WGS) entry which is preliminary data.</text>
</comment>
<keyword evidence="3" id="KW-0862">Zinc</keyword>
<evidence type="ECO:0000256" key="2">
    <source>
        <dbReference type="ARBA" id="ARBA00022771"/>
    </source>
</evidence>
<dbReference type="Proteomes" id="UP000770015">
    <property type="component" value="Unassembled WGS sequence"/>
</dbReference>
<dbReference type="Gene3D" id="6.10.140.2220">
    <property type="match status" value="1"/>
</dbReference>
<dbReference type="Pfam" id="PF01753">
    <property type="entry name" value="zf-MYND"/>
    <property type="match status" value="1"/>
</dbReference>
<dbReference type="PROSITE" id="PS50865">
    <property type="entry name" value="ZF_MYND_2"/>
    <property type="match status" value="1"/>
</dbReference>
<dbReference type="SUPFAM" id="SSF144232">
    <property type="entry name" value="HIT/MYND zinc finger-like"/>
    <property type="match status" value="1"/>
</dbReference>
<organism evidence="6 7">
    <name type="scientific">Plectosphaerella plurivora</name>
    <dbReference type="NCBI Taxonomy" id="936078"/>
    <lineage>
        <taxon>Eukaryota</taxon>
        <taxon>Fungi</taxon>
        <taxon>Dikarya</taxon>
        <taxon>Ascomycota</taxon>
        <taxon>Pezizomycotina</taxon>
        <taxon>Sordariomycetes</taxon>
        <taxon>Hypocreomycetidae</taxon>
        <taxon>Glomerellales</taxon>
        <taxon>Plectosphaerellaceae</taxon>
        <taxon>Plectosphaerella</taxon>
    </lineage>
</organism>
<dbReference type="EMBL" id="JAGSXJ010000039">
    <property type="protein sequence ID" value="KAH6664769.1"/>
    <property type="molecule type" value="Genomic_DNA"/>
</dbReference>